<protein>
    <recommendedName>
        <fullName evidence="6">BART domain-containing protein</fullName>
    </recommendedName>
</protein>
<dbReference type="Proteomes" id="UP000654075">
    <property type="component" value="Unassembled WGS sequence"/>
</dbReference>
<dbReference type="Gene3D" id="1.20.1520.10">
    <property type="entry name" value="ADP-ribosylation factor-like 2-binding protein, domain"/>
    <property type="match status" value="1"/>
</dbReference>
<proteinExistence type="predicted"/>
<sequence>MEGAGCSSSSSCVARDATEAEEEAEAELHMRGLLLWLREESFVAAIAEWSWDSCLEFPREKFQDPSRPEHSLRFTEAHLGYRQLFESRAEQYLQLHGLHTDAFLRLAVEFLDARRVVRGSDDEDVLEGLIASESYSTFFLYMCSVRRRREWAEKTMCSAADAIDWQQLMRRVLRQNLGDVTVGDESDVESLD</sequence>
<organism evidence="7 8">
    <name type="scientific">Polarella glacialis</name>
    <name type="common">Dinoflagellate</name>
    <dbReference type="NCBI Taxonomy" id="89957"/>
    <lineage>
        <taxon>Eukaryota</taxon>
        <taxon>Sar</taxon>
        <taxon>Alveolata</taxon>
        <taxon>Dinophyceae</taxon>
        <taxon>Suessiales</taxon>
        <taxon>Suessiaceae</taxon>
        <taxon>Polarella</taxon>
    </lineage>
</organism>
<keyword evidence="4" id="KW-0969">Cilium</keyword>
<accession>A0A813DVM7</accession>
<evidence type="ECO:0000256" key="3">
    <source>
        <dbReference type="ARBA" id="ARBA00022490"/>
    </source>
</evidence>
<keyword evidence="3" id="KW-0963">Cytoplasm</keyword>
<dbReference type="OrthoDB" id="10603285at2759"/>
<dbReference type="Pfam" id="PF11527">
    <property type="entry name" value="ARL2_Bind_BART"/>
    <property type="match status" value="1"/>
</dbReference>
<dbReference type="EMBL" id="CAJNNV010006372">
    <property type="protein sequence ID" value="CAE8593484.1"/>
    <property type="molecule type" value="Genomic_DNA"/>
</dbReference>
<evidence type="ECO:0000313" key="7">
    <source>
        <dbReference type="EMBL" id="CAE8593484.1"/>
    </source>
</evidence>
<gene>
    <name evidence="7" type="ORF">PGLA1383_LOCUS12087</name>
</gene>
<dbReference type="GO" id="GO:0005929">
    <property type="term" value="C:cilium"/>
    <property type="evidence" value="ECO:0007669"/>
    <property type="project" value="UniProtKB-SubCell"/>
</dbReference>
<comment type="subcellular location">
    <subcellularLocation>
        <location evidence="1">Cell projection</location>
        <location evidence="1">Cilium</location>
    </subcellularLocation>
    <subcellularLocation>
        <location evidence="2">Cytoplasm</location>
    </subcellularLocation>
</comment>
<feature type="domain" description="BART" evidence="6">
    <location>
        <begin position="36"/>
        <end position="149"/>
    </location>
</feature>
<dbReference type="AlphaFoldDB" id="A0A813DVM7"/>
<dbReference type="InterPro" id="IPR042541">
    <property type="entry name" value="BART_sf"/>
</dbReference>
<evidence type="ECO:0000256" key="2">
    <source>
        <dbReference type="ARBA" id="ARBA00004496"/>
    </source>
</evidence>
<dbReference type="InterPro" id="IPR023379">
    <property type="entry name" value="BART_dom"/>
</dbReference>
<keyword evidence="8" id="KW-1185">Reference proteome</keyword>
<dbReference type="GO" id="GO:0005737">
    <property type="term" value="C:cytoplasm"/>
    <property type="evidence" value="ECO:0007669"/>
    <property type="project" value="UniProtKB-SubCell"/>
</dbReference>
<evidence type="ECO:0000313" key="8">
    <source>
        <dbReference type="Proteomes" id="UP000654075"/>
    </source>
</evidence>
<comment type="caution">
    <text evidence="7">The sequence shown here is derived from an EMBL/GenBank/DDBJ whole genome shotgun (WGS) entry which is preliminary data.</text>
</comment>
<evidence type="ECO:0000256" key="1">
    <source>
        <dbReference type="ARBA" id="ARBA00004138"/>
    </source>
</evidence>
<keyword evidence="5" id="KW-0966">Cell projection</keyword>
<evidence type="ECO:0000256" key="5">
    <source>
        <dbReference type="ARBA" id="ARBA00023273"/>
    </source>
</evidence>
<reference evidence="7" key="1">
    <citation type="submission" date="2021-02" db="EMBL/GenBank/DDBJ databases">
        <authorList>
            <person name="Dougan E. K."/>
            <person name="Rhodes N."/>
            <person name="Thang M."/>
            <person name="Chan C."/>
        </authorList>
    </citation>
    <scope>NUCLEOTIDE SEQUENCE</scope>
</reference>
<evidence type="ECO:0000256" key="4">
    <source>
        <dbReference type="ARBA" id="ARBA00023069"/>
    </source>
</evidence>
<evidence type="ECO:0000259" key="6">
    <source>
        <dbReference type="Pfam" id="PF11527"/>
    </source>
</evidence>
<name>A0A813DVM7_POLGL</name>